<evidence type="ECO:0000313" key="3">
    <source>
        <dbReference type="Proteomes" id="UP001589738"/>
    </source>
</evidence>
<proteinExistence type="predicted"/>
<feature type="domain" description="Spore coat protein X/V" evidence="1">
    <location>
        <begin position="45"/>
        <end position="101"/>
    </location>
</feature>
<dbReference type="InterPro" id="IPR011428">
    <property type="entry name" value="Spore_coat_X/V"/>
</dbReference>
<dbReference type="Pfam" id="PF07552">
    <property type="entry name" value="Coat_X"/>
    <property type="match status" value="2"/>
</dbReference>
<name>A0ABV6KZU6_9BACI</name>
<dbReference type="RefSeq" id="WP_160547085.1">
    <property type="nucleotide sequence ID" value="NZ_JBHLUU010000122.1"/>
</dbReference>
<keyword evidence="2" id="KW-0167">Capsid protein</keyword>
<dbReference type="Proteomes" id="UP001589738">
    <property type="component" value="Unassembled WGS sequence"/>
</dbReference>
<feature type="domain" description="Spore coat protein X/V" evidence="1">
    <location>
        <begin position="110"/>
        <end position="165"/>
    </location>
</feature>
<accession>A0ABV6KZU6</accession>
<protein>
    <submittedName>
        <fullName evidence="2">Spore coat protein</fullName>
    </submittedName>
</protein>
<gene>
    <name evidence="2" type="ORF">ACFFHF_20400</name>
</gene>
<keyword evidence="3" id="KW-1185">Reference proteome</keyword>
<reference evidence="2 3" key="1">
    <citation type="submission" date="2024-09" db="EMBL/GenBank/DDBJ databases">
        <authorList>
            <person name="Sun Q."/>
            <person name="Mori K."/>
        </authorList>
    </citation>
    <scope>NUCLEOTIDE SEQUENCE [LARGE SCALE GENOMIC DNA]</scope>
    <source>
        <strain evidence="2 3">CGMCC 1.9126</strain>
    </source>
</reference>
<comment type="caution">
    <text evidence="2">The sequence shown here is derived from an EMBL/GenBank/DDBJ whole genome shotgun (WGS) entry which is preliminary data.</text>
</comment>
<sequence length="166" mass="18122">MGSRVWKGEAPVLADNRGGYAYDAPQKFNALDPNCAHPWDFCSGDETQEADQTTKSVQASYESIVIKDSCDVEVITTDTQAAINLQVALQAAIQLVISISIASSEQAEVLTQELTQKLINKQVNRQQTYIENSRGVKVTTTDTDLAVNVQVLLQVLLALVARLDIL</sequence>
<organism evidence="2 3">
    <name type="scientific">Robertmurraya beringensis</name>
    <dbReference type="NCBI Taxonomy" id="641660"/>
    <lineage>
        <taxon>Bacteria</taxon>
        <taxon>Bacillati</taxon>
        <taxon>Bacillota</taxon>
        <taxon>Bacilli</taxon>
        <taxon>Bacillales</taxon>
        <taxon>Bacillaceae</taxon>
        <taxon>Robertmurraya</taxon>
    </lineage>
</organism>
<evidence type="ECO:0000313" key="2">
    <source>
        <dbReference type="EMBL" id="MFC0477556.1"/>
    </source>
</evidence>
<dbReference type="EMBL" id="JBHLUU010000122">
    <property type="protein sequence ID" value="MFC0477556.1"/>
    <property type="molecule type" value="Genomic_DNA"/>
</dbReference>
<keyword evidence="2" id="KW-0946">Virion</keyword>
<evidence type="ECO:0000259" key="1">
    <source>
        <dbReference type="Pfam" id="PF07552"/>
    </source>
</evidence>